<reference evidence="2" key="2">
    <citation type="submission" date="2023-05" db="EMBL/GenBank/DDBJ databases">
        <authorList>
            <person name="Fouks B."/>
        </authorList>
    </citation>
    <scope>NUCLEOTIDE SEQUENCE</scope>
    <source>
        <strain evidence="2">Stay&amp;Tobe</strain>
        <tissue evidence="2">Testes</tissue>
    </source>
</reference>
<comment type="caution">
    <text evidence="2">The sequence shown here is derived from an EMBL/GenBank/DDBJ whole genome shotgun (WGS) entry which is preliminary data.</text>
</comment>
<proteinExistence type="predicted"/>
<organism evidence="2 3">
    <name type="scientific">Diploptera punctata</name>
    <name type="common">Pacific beetle cockroach</name>
    <dbReference type="NCBI Taxonomy" id="6984"/>
    <lineage>
        <taxon>Eukaryota</taxon>
        <taxon>Metazoa</taxon>
        <taxon>Ecdysozoa</taxon>
        <taxon>Arthropoda</taxon>
        <taxon>Hexapoda</taxon>
        <taxon>Insecta</taxon>
        <taxon>Pterygota</taxon>
        <taxon>Neoptera</taxon>
        <taxon>Polyneoptera</taxon>
        <taxon>Dictyoptera</taxon>
        <taxon>Blattodea</taxon>
        <taxon>Blaberoidea</taxon>
        <taxon>Blaberidae</taxon>
        <taxon>Diplopterinae</taxon>
        <taxon>Diploptera</taxon>
    </lineage>
</organism>
<dbReference type="EMBL" id="JASPKZ010007707">
    <property type="protein sequence ID" value="KAJ9582927.1"/>
    <property type="molecule type" value="Genomic_DNA"/>
</dbReference>
<keyword evidence="1" id="KW-0812">Transmembrane</keyword>
<evidence type="ECO:0000313" key="3">
    <source>
        <dbReference type="Proteomes" id="UP001233999"/>
    </source>
</evidence>
<sequence length="106" mass="12136">FQLRYYELSISLGTFFNNKISHSSLLLHSTSRVLFARFFILLIPTFSALGSIVSLIILFTVFGCMFDYQGSQCLPSLRLTRVLFPGSFSEFSFSYTLINTHTWSKV</sequence>
<evidence type="ECO:0000313" key="2">
    <source>
        <dbReference type="EMBL" id="KAJ9582927.1"/>
    </source>
</evidence>
<dbReference type="AlphaFoldDB" id="A0AAD8EAR7"/>
<accession>A0AAD8EAR7</accession>
<keyword evidence="1" id="KW-1133">Transmembrane helix</keyword>
<feature type="transmembrane region" description="Helical" evidence="1">
    <location>
        <begin position="34"/>
        <end position="62"/>
    </location>
</feature>
<evidence type="ECO:0000256" key="1">
    <source>
        <dbReference type="SAM" id="Phobius"/>
    </source>
</evidence>
<gene>
    <name evidence="2" type="ORF">L9F63_022730</name>
</gene>
<keyword evidence="1" id="KW-0472">Membrane</keyword>
<protein>
    <submittedName>
        <fullName evidence="2">Uncharacterized protein</fullName>
    </submittedName>
</protein>
<feature type="non-terminal residue" evidence="2">
    <location>
        <position position="1"/>
    </location>
</feature>
<name>A0AAD8EAR7_DIPPU</name>
<feature type="non-terminal residue" evidence="2">
    <location>
        <position position="106"/>
    </location>
</feature>
<reference evidence="2" key="1">
    <citation type="journal article" date="2023" name="IScience">
        <title>Live-bearing cockroach genome reveals convergent evolutionary mechanisms linked to viviparity in insects and beyond.</title>
        <authorList>
            <person name="Fouks B."/>
            <person name="Harrison M.C."/>
            <person name="Mikhailova A.A."/>
            <person name="Marchal E."/>
            <person name="English S."/>
            <person name="Carruthers M."/>
            <person name="Jennings E.C."/>
            <person name="Chiamaka E.L."/>
            <person name="Frigard R.A."/>
            <person name="Pippel M."/>
            <person name="Attardo G.M."/>
            <person name="Benoit J.B."/>
            <person name="Bornberg-Bauer E."/>
            <person name="Tobe S.S."/>
        </authorList>
    </citation>
    <scope>NUCLEOTIDE SEQUENCE</scope>
    <source>
        <strain evidence="2">Stay&amp;Tobe</strain>
    </source>
</reference>
<dbReference type="Proteomes" id="UP001233999">
    <property type="component" value="Unassembled WGS sequence"/>
</dbReference>
<keyword evidence="3" id="KW-1185">Reference proteome</keyword>